<evidence type="ECO:0000256" key="3">
    <source>
        <dbReference type="ARBA" id="ARBA00038471"/>
    </source>
</evidence>
<evidence type="ECO:0000313" key="6">
    <source>
        <dbReference type="EMBL" id="PVH66267.1"/>
    </source>
</evidence>
<sequence>MPRSSLIQEHNHHSANMSRPSRALLVVALASLATLHGLSGVDATVAETCSAASNSDRRVNYDFCVSELNKHRDSPGADAWGLAKVAANVGVNNAGAAVNDMEALLAAKQPPPDARATAALRLCEKLYYDMELAFAGAYDETNARNYTAGKQMAADADSLVRRCTGGFSEAGLQPPEPVARRSAYAVQIAIVCTAITNLLISP</sequence>
<feature type="domain" description="Pectinesterase inhibitor" evidence="5">
    <location>
        <begin position="40"/>
        <end position="195"/>
    </location>
</feature>
<feature type="chain" id="PRO_5015612475" description="Pectinesterase inhibitor domain-containing protein" evidence="4">
    <location>
        <begin position="44"/>
        <end position="202"/>
    </location>
</feature>
<dbReference type="PANTHER" id="PTHR35357">
    <property type="entry name" value="OS02G0537100 PROTEIN"/>
    <property type="match status" value="1"/>
</dbReference>
<accession>A0A2T8KVQ5</accession>
<keyword evidence="1 4" id="KW-0732">Signal</keyword>
<evidence type="ECO:0000259" key="5">
    <source>
        <dbReference type="SMART" id="SM00856"/>
    </source>
</evidence>
<reference evidence="6" key="1">
    <citation type="submission" date="2018-04" db="EMBL/GenBank/DDBJ databases">
        <title>WGS assembly of Panicum hallii.</title>
        <authorList>
            <person name="Lovell J."/>
            <person name="Jenkins J."/>
            <person name="Lowry D."/>
            <person name="Mamidi S."/>
            <person name="Sreedasyam A."/>
            <person name="Weng X."/>
            <person name="Barry K."/>
            <person name="Bonette J."/>
            <person name="Campitelli B."/>
            <person name="Daum C."/>
            <person name="Gordon S."/>
            <person name="Gould B."/>
            <person name="Lipzen A."/>
            <person name="Macqueen A."/>
            <person name="Palacio-Mejia J."/>
            <person name="Plott C."/>
            <person name="Shakirov E."/>
            <person name="Shu S."/>
            <person name="Yoshinaga Y."/>
            <person name="Zane M."/>
            <person name="Rokhsar D."/>
            <person name="Grimwood J."/>
            <person name="Schmutz J."/>
            <person name="Juenger T."/>
        </authorList>
    </citation>
    <scope>NUCLEOTIDE SEQUENCE [LARGE SCALE GENOMIC DNA]</scope>
    <source>
        <strain evidence="6">FIL2</strain>
    </source>
</reference>
<dbReference type="AlphaFoldDB" id="A0A2T8KVQ5"/>
<evidence type="ECO:0000256" key="1">
    <source>
        <dbReference type="ARBA" id="ARBA00022729"/>
    </source>
</evidence>
<dbReference type="EMBL" id="CM008046">
    <property type="protein sequence ID" value="PVH66267.1"/>
    <property type="molecule type" value="Genomic_DNA"/>
</dbReference>
<evidence type="ECO:0000256" key="4">
    <source>
        <dbReference type="SAM" id="SignalP"/>
    </source>
</evidence>
<gene>
    <name evidence="6" type="ORF">PAHAL_1G189500</name>
</gene>
<dbReference type="InterPro" id="IPR006501">
    <property type="entry name" value="Pectinesterase_inhib_dom"/>
</dbReference>
<dbReference type="PANTHER" id="PTHR35357:SF5">
    <property type="entry name" value="PECTINESTERASE INHIBITOR DOMAIN-CONTAINING PROTEIN"/>
    <property type="match status" value="1"/>
</dbReference>
<dbReference type="InterPro" id="IPR035513">
    <property type="entry name" value="Invertase/methylesterase_inhib"/>
</dbReference>
<dbReference type="Pfam" id="PF04043">
    <property type="entry name" value="PMEI"/>
    <property type="match status" value="1"/>
</dbReference>
<keyword evidence="2" id="KW-1015">Disulfide bond</keyword>
<dbReference type="SUPFAM" id="SSF101148">
    <property type="entry name" value="Plant invertase/pectin methylesterase inhibitor"/>
    <property type="match status" value="1"/>
</dbReference>
<comment type="similarity">
    <text evidence="3">Belongs to the PMEI family.</text>
</comment>
<organism evidence="6">
    <name type="scientific">Panicum hallii</name>
    <dbReference type="NCBI Taxonomy" id="206008"/>
    <lineage>
        <taxon>Eukaryota</taxon>
        <taxon>Viridiplantae</taxon>
        <taxon>Streptophyta</taxon>
        <taxon>Embryophyta</taxon>
        <taxon>Tracheophyta</taxon>
        <taxon>Spermatophyta</taxon>
        <taxon>Magnoliopsida</taxon>
        <taxon>Liliopsida</taxon>
        <taxon>Poales</taxon>
        <taxon>Poaceae</taxon>
        <taxon>PACMAD clade</taxon>
        <taxon>Panicoideae</taxon>
        <taxon>Panicodae</taxon>
        <taxon>Paniceae</taxon>
        <taxon>Panicinae</taxon>
        <taxon>Panicum</taxon>
        <taxon>Panicum sect. Panicum</taxon>
    </lineage>
</organism>
<dbReference type="SMART" id="SM00856">
    <property type="entry name" value="PMEI"/>
    <property type="match status" value="1"/>
</dbReference>
<proteinExistence type="inferred from homology"/>
<dbReference type="NCBIfam" id="TIGR01614">
    <property type="entry name" value="PME_inhib"/>
    <property type="match status" value="1"/>
</dbReference>
<dbReference type="Gramene" id="PVH66267">
    <property type="protein sequence ID" value="PVH66267"/>
    <property type="gene ID" value="PAHAL_1G189500"/>
</dbReference>
<dbReference type="InterPro" id="IPR034088">
    <property type="entry name" value="Pla_a_1-like"/>
</dbReference>
<feature type="signal peptide" evidence="4">
    <location>
        <begin position="1"/>
        <end position="43"/>
    </location>
</feature>
<name>A0A2T8KVQ5_9POAL</name>
<evidence type="ECO:0000256" key="2">
    <source>
        <dbReference type="ARBA" id="ARBA00023157"/>
    </source>
</evidence>
<dbReference type="GO" id="GO:0004857">
    <property type="term" value="F:enzyme inhibitor activity"/>
    <property type="evidence" value="ECO:0007669"/>
    <property type="project" value="InterPro"/>
</dbReference>
<dbReference type="CDD" id="cd15795">
    <property type="entry name" value="PMEI-Pla_a_1_like"/>
    <property type="match status" value="1"/>
</dbReference>
<dbReference type="Proteomes" id="UP000243499">
    <property type="component" value="Chromosome 1"/>
</dbReference>
<dbReference type="Gene3D" id="1.20.140.40">
    <property type="entry name" value="Invertase/pectin methylesterase inhibitor family protein"/>
    <property type="match status" value="1"/>
</dbReference>
<protein>
    <recommendedName>
        <fullName evidence="5">Pectinesterase inhibitor domain-containing protein</fullName>
    </recommendedName>
</protein>